<feature type="domain" description="Type I restriction modification DNA specificity" evidence="4">
    <location>
        <begin position="20"/>
        <end position="189"/>
    </location>
</feature>
<dbReference type="GO" id="GO:0009307">
    <property type="term" value="P:DNA restriction-modification system"/>
    <property type="evidence" value="ECO:0007669"/>
    <property type="project" value="UniProtKB-KW"/>
</dbReference>
<protein>
    <submittedName>
        <fullName evidence="5">Type I restriction enzyme, S subunit</fullName>
    </submittedName>
</protein>
<dbReference type="Proteomes" id="UP000219048">
    <property type="component" value="Unassembled WGS sequence"/>
</dbReference>
<sequence>MISEYKGYKETEIGYLKKIPKNWKITRLKSVTNSLTGYPFKSNEYSDKGIKLARGINVKEGVFDWKNTVFWNKYEPYLKKYLLFEGDILIQMDGSKVGKNYCKVRHEDLPILLLQRVTRLRTRGNLLSNFLFYTIASKNFLYWITISKTDPMVPHIAPNDIDNYVIPLPSSKIEQTQIVNYLDQKTQAIDEKVSLLQQKIEVYKELRKSLINQAIAKGLNPNVRFKQSNIDWISNIPEHWETIRMKDVGILYSGLSGKSGKDFEQENNGKSKTYLPFTNVASNTYIDKNALGLVIVEENESQNKIRKNDLFFLMSSEGYEDIGKSALLIQDLDSETYLNSFCKGFRITSKKIVPKYLNWLLLSSAYREKMLVRGKGFTRINLKMDKINDFEICIPNSIKEQEEIANYLDVKTQQIDAIVKNIETQIATFTELRKTLINDVVIGKIKVTA</sequence>
<dbReference type="AlphaFoldDB" id="A0A285MQV4"/>
<name>A0A285MQV4_9FLAO</name>
<evidence type="ECO:0000256" key="3">
    <source>
        <dbReference type="ARBA" id="ARBA00023125"/>
    </source>
</evidence>
<keyword evidence="2" id="KW-0680">Restriction system</keyword>
<proteinExistence type="inferred from homology"/>
<dbReference type="OrthoDB" id="667970at2"/>
<reference evidence="6" key="1">
    <citation type="submission" date="2017-09" db="EMBL/GenBank/DDBJ databases">
        <authorList>
            <person name="Varghese N."/>
            <person name="Submissions S."/>
        </authorList>
    </citation>
    <scope>NUCLEOTIDE SEQUENCE [LARGE SCALE GENOMIC DNA]</scope>
    <source>
        <strain evidence="6">DSM 25885</strain>
    </source>
</reference>
<accession>A0A285MQV4</accession>
<evidence type="ECO:0000259" key="4">
    <source>
        <dbReference type="Pfam" id="PF01420"/>
    </source>
</evidence>
<dbReference type="InterPro" id="IPR000055">
    <property type="entry name" value="Restrct_endonuc_typeI_TRD"/>
</dbReference>
<dbReference type="CDD" id="cd17259">
    <property type="entry name" value="RMtype1_S_StySKI-TRD2-CR2_like"/>
    <property type="match status" value="1"/>
</dbReference>
<dbReference type="RefSeq" id="WP_097045055.1">
    <property type="nucleotide sequence ID" value="NZ_OBEH01000002.1"/>
</dbReference>
<dbReference type="PANTHER" id="PTHR30408">
    <property type="entry name" value="TYPE-1 RESTRICTION ENZYME ECOKI SPECIFICITY PROTEIN"/>
    <property type="match status" value="1"/>
</dbReference>
<dbReference type="SUPFAM" id="SSF116734">
    <property type="entry name" value="DNA methylase specificity domain"/>
    <property type="match status" value="2"/>
</dbReference>
<dbReference type="InterPro" id="IPR044946">
    <property type="entry name" value="Restrct_endonuc_typeI_TRD_sf"/>
</dbReference>
<organism evidence="5 6">
    <name type="scientific">Flagellimonas pacifica</name>
    <dbReference type="NCBI Taxonomy" id="1247520"/>
    <lineage>
        <taxon>Bacteria</taxon>
        <taxon>Pseudomonadati</taxon>
        <taxon>Bacteroidota</taxon>
        <taxon>Flavobacteriia</taxon>
        <taxon>Flavobacteriales</taxon>
        <taxon>Flavobacteriaceae</taxon>
        <taxon>Flagellimonas</taxon>
    </lineage>
</organism>
<evidence type="ECO:0000313" key="6">
    <source>
        <dbReference type="Proteomes" id="UP000219048"/>
    </source>
</evidence>
<dbReference type="InterPro" id="IPR052021">
    <property type="entry name" value="Type-I_RS_S_subunit"/>
</dbReference>
<keyword evidence="6" id="KW-1185">Reference proteome</keyword>
<dbReference type="PANTHER" id="PTHR30408:SF12">
    <property type="entry name" value="TYPE I RESTRICTION ENZYME MJAVIII SPECIFICITY SUBUNIT"/>
    <property type="match status" value="1"/>
</dbReference>
<evidence type="ECO:0000313" key="5">
    <source>
        <dbReference type="EMBL" id="SNY99562.1"/>
    </source>
</evidence>
<evidence type="ECO:0000256" key="1">
    <source>
        <dbReference type="ARBA" id="ARBA00010923"/>
    </source>
</evidence>
<dbReference type="Gene3D" id="1.10.287.1120">
    <property type="entry name" value="Bipartite methylase S protein"/>
    <property type="match status" value="1"/>
</dbReference>
<dbReference type="EMBL" id="OBEH01000002">
    <property type="protein sequence ID" value="SNY99562.1"/>
    <property type="molecule type" value="Genomic_DNA"/>
</dbReference>
<evidence type="ECO:0000256" key="2">
    <source>
        <dbReference type="ARBA" id="ARBA00022747"/>
    </source>
</evidence>
<comment type="similarity">
    <text evidence="1">Belongs to the type-I restriction system S methylase family.</text>
</comment>
<keyword evidence="3" id="KW-0238">DNA-binding</keyword>
<dbReference type="GO" id="GO:0003677">
    <property type="term" value="F:DNA binding"/>
    <property type="evidence" value="ECO:0007669"/>
    <property type="project" value="UniProtKB-KW"/>
</dbReference>
<gene>
    <name evidence="5" type="ORF">SAMN06265377_1373</name>
</gene>
<feature type="domain" description="Type I restriction modification DNA specificity" evidence="4">
    <location>
        <begin position="237"/>
        <end position="426"/>
    </location>
</feature>
<dbReference type="Gene3D" id="3.90.220.20">
    <property type="entry name" value="DNA methylase specificity domains"/>
    <property type="match status" value="2"/>
</dbReference>
<dbReference type="Pfam" id="PF01420">
    <property type="entry name" value="Methylase_S"/>
    <property type="match status" value="2"/>
</dbReference>